<dbReference type="PANTHER" id="PTHR22946:SF9">
    <property type="entry name" value="POLYKETIDE TRANSFERASE AF380"/>
    <property type="match status" value="1"/>
</dbReference>
<feature type="domain" description="Peptidase S9 prolyl oligopeptidase catalytic" evidence="2">
    <location>
        <begin position="46"/>
        <end position="240"/>
    </location>
</feature>
<dbReference type="InterPro" id="IPR050261">
    <property type="entry name" value="FrsA_esterase"/>
</dbReference>
<evidence type="ECO:0000259" key="2">
    <source>
        <dbReference type="Pfam" id="PF00326"/>
    </source>
</evidence>
<sequence length="252" mass="28536">MLVIKDTQIAGIPAIQVEEAGADQQALPLFIFWHGWTSGNESHMNIAYLAAKRGFRVVLPDAVGHNSRLEALSEEERNFGFWQVVLQSIHETNRIKDYFIEEGLIQNGRIALAGSSMGAVITLGSLAVYDWIQAAGSLMGTPYYEAFARHLVEAYRQAGITLPYSDEKIEALIRELEPYDLGRNPDRLNGRPIFFWHGQADQTVPYKESRRFYEKLMANGYKNATYLTDEKADHKVSREAAFALVDWLKTHL</sequence>
<reference evidence="4" key="1">
    <citation type="journal article" date="2019" name="Int. J. Syst. Evol. Microbiol.">
        <title>The Global Catalogue of Microorganisms (GCM) 10K type strain sequencing project: providing services to taxonomists for standard genome sequencing and annotation.</title>
        <authorList>
            <consortium name="The Broad Institute Genomics Platform"/>
            <consortium name="The Broad Institute Genome Sequencing Center for Infectious Disease"/>
            <person name="Wu L."/>
            <person name="Ma J."/>
        </authorList>
    </citation>
    <scope>NUCLEOTIDE SEQUENCE [LARGE SCALE GENOMIC DNA]</scope>
    <source>
        <strain evidence="4">CGMCC 1.16306</strain>
    </source>
</reference>
<accession>A0ABV9GNW1</accession>
<dbReference type="GO" id="GO:0016787">
    <property type="term" value="F:hydrolase activity"/>
    <property type="evidence" value="ECO:0007669"/>
    <property type="project" value="UniProtKB-KW"/>
</dbReference>
<organism evidence="3 4">
    <name type="scientific">Camelliibacillus cellulosilyticus</name>
    <dbReference type="NCBI Taxonomy" id="2174486"/>
    <lineage>
        <taxon>Bacteria</taxon>
        <taxon>Bacillati</taxon>
        <taxon>Bacillota</taxon>
        <taxon>Bacilli</taxon>
        <taxon>Bacillales</taxon>
        <taxon>Sporolactobacillaceae</taxon>
        <taxon>Camelliibacillus</taxon>
    </lineage>
</organism>
<keyword evidence="1 3" id="KW-0378">Hydrolase</keyword>
<dbReference type="InterPro" id="IPR001375">
    <property type="entry name" value="Peptidase_S9_cat"/>
</dbReference>
<dbReference type="EMBL" id="JBHSFW010000010">
    <property type="protein sequence ID" value="MFC4619663.1"/>
    <property type="molecule type" value="Genomic_DNA"/>
</dbReference>
<gene>
    <name evidence="3" type="ORF">ACFO4N_13150</name>
</gene>
<dbReference type="RefSeq" id="WP_376846753.1">
    <property type="nucleotide sequence ID" value="NZ_JBHSFW010000010.1"/>
</dbReference>
<dbReference type="Pfam" id="PF00326">
    <property type="entry name" value="Peptidase_S9"/>
    <property type="match status" value="1"/>
</dbReference>
<protein>
    <submittedName>
        <fullName evidence="3">Alpha/beta fold hydrolase</fullName>
    </submittedName>
</protein>
<dbReference type="InterPro" id="IPR029058">
    <property type="entry name" value="AB_hydrolase_fold"/>
</dbReference>
<dbReference type="Gene3D" id="3.40.50.1820">
    <property type="entry name" value="alpha/beta hydrolase"/>
    <property type="match status" value="1"/>
</dbReference>
<evidence type="ECO:0000313" key="3">
    <source>
        <dbReference type="EMBL" id="MFC4619663.1"/>
    </source>
</evidence>
<dbReference type="PANTHER" id="PTHR22946">
    <property type="entry name" value="DIENELACTONE HYDROLASE DOMAIN-CONTAINING PROTEIN-RELATED"/>
    <property type="match status" value="1"/>
</dbReference>
<proteinExistence type="predicted"/>
<keyword evidence="4" id="KW-1185">Reference proteome</keyword>
<comment type="caution">
    <text evidence="3">The sequence shown here is derived from an EMBL/GenBank/DDBJ whole genome shotgun (WGS) entry which is preliminary data.</text>
</comment>
<evidence type="ECO:0000256" key="1">
    <source>
        <dbReference type="ARBA" id="ARBA00022801"/>
    </source>
</evidence>
<evidence type="ECO:0000313" key="4">
    <source>
        <dbReference type="Proteomes" id="UP001596022"/>
    </source>
</evidence>
<name>A0ABV9GNW1_9BACL</name>
<dbReference type="Proteomes" id="UP001596022">
    <property type="component" value="Unassembled WGS sequence"/>
</dbReference>
<dbReference type="SUPFAM" id="SSF53474">
    <property type="entry name" value="alpha/beta-Hydrolases"/>
    <property type="match status" value="1"/>
</dbReference>